<evidence type="ECO:0000256" key="2">
    <source>
        <dbReference type="ARBA" id="ARBA00022448"/>
    </source>
</evidence>
<keyword evidence="4" id="KW-0067">ATP-binding</keyword>
<dbReference type="EMBL" id="BMHO01000001">
    <property type="protein sequence ID" value="GGD35315.1"/>
    <property type="molecule type" value="Genomic_DNA"/>
</dbReference>
<accession>A0A917DGI6</accession>
<name>A0A917DGI6_9MICO</name>
<evidence type="ECO:0000256" key="4">
    <source>
        <dbReference type="ARBA" id="ARBA00022840"/>
    </source>
</evidence>
<gene>
    <name evidence="5" type="ORF">GCM10010915_14750</name>
</gene>
<dbReference type="Proteomes" id="UP000633205">
    <property type="component" value="Unassembled WGS sequence"/>
</dbReference>
<reference evidence="5" key="1">
    <citation type="journal article" date="2014" name="Int. J. Syst. Evol. Microbiol.">
        <title>Complete genome sequence of Corynebacterium casei LMG S-19264T (=DSM 44701T), isolated from a smear-ripened cheese.</title>
        <authorList>
            <consortium name="US DOE Joint Genome Institute (JGI-PGF)"/>
            <person name="Walter F."/>
            <person name="Albersmeier A."/>
            <person name="Kalinowski J."/>
            <person name="Ruckert C."/>
        </authorList>
    </citation>
    <scope>NUCLEOTIDE SEQUENCE</scope>
    <source>
        <strain evidence="5">CGMCC 1.15152</strain>
    </source>
</reference>
<dbReference type="PANTHER" id="PTHR43776:SF7">
    <property type="entry name" value="D,D-DIPEPTIDE TRANSPORT ATP-BINDING PROTEIN DDPF-RELATED"/>
    <property type="match status" value="1"/>
</dbReference>
<dbReference type="Gene3D" id="3.40.50.300">
    <property type="entry name" value="P-loop containing nucleotide triphosphate hydrolases"/>
    <property type="match status" value="1"/>
</dbReference>
<dbReference type="PANTHER" id="PTHR43776">
    <property type="entry name" value="TRANSPORT ATP-BINDING PROTEIN"/>
    <property type="match status" value="1"/>
</dbReference>
<comment type="similarity">
    <text evidence="1">Belongs to the ABC transporter superfamily.</text>
</comment>
<dbReference type="InterPro" id="IPR027417">
    <property type="entry name" value="P-loop_NTPase"/>
</dbReference>
<keyword evidence="2" id="KW-0813">Transport</keyword>
<evidence type="ECO:0000256" key="1">
    <source>
        <dbReference type="ARBA" id="ARBA00005417"/>
    </source>
</evidence>
<dbReference type="GO" id="GO:0005524">
    <property type="term" value="F:ATP binding"/>
    <property type="evidence" value="ECO:0007669"/>
    <property type="project" value="UniProtKB-KW"/>
</dbReference>
<dbReference type="AlphaFoldDB" id="A0A917DGI6"/>
<evidence type="ECO:0000256" key="3">
    <source>
        <dbReference type="ARBA" id="ARBA00022741"/>
    </source>
</evidence>
<reference evidence="5" key="2">
    <citation type="submission" date="2020-09" db="EMBL/GenBank/DDBJ databases">
        <authorList>
            <person name="Sun Q."/>
            <person name="Zhou Y."/>
        </authorList>
    </citation>
    <scope>NUCLEOTIDE SEQUENCE</scope>
    <source>
        <strain evidence="5">CGMCC 1.15152</strain>
    </source>
</reference>
<comment type="caution">
    <text evidence="5">The sequence shown here is derived from an EMBL/GenBank/DDBJ whole genome shotgun (WGS) entry which is preliminary data.</text>
</comment>
<dbReference type="InterPro" id="IPR050319">
    <property type="entry name" value="ABC_transp_ATP-bind"/>
</dbReference>
<evidence type="ECO:0008006" key="7">
    <source>
        <dbReference type="Google" id="ProtNLM"/>
    </source>
</evidence>
<keyword evidence="3" id="KW-0547">Nucleotide-binding</keyword>
<dbReference type="SUPFAM" id="SSF52540">
    <property type="entry name" value="P-loop containing nucleoside triphosphate hydrolases"/>
    <property type="match status" value="1"/>
</dbReference>
<keyword evidence="6" id="KW-1185">Reference proteome</keyword>
<proteinExistence type="inferred from homology"/>
<evidence type="ECO:0000313" key="5">
    <source>
        <dbReference type="EMBL" id="GGD35315.1"/>
    </source>
</evidence>
<protein>
    <recommendedName>
        <fullName evidence="7">Oligopeptide/dipeptide ABC transporter C-terminal domain-containing protein</fullName>
    </recommendedName>
</protein>
<organism evidence="5 6">
    <name type="scientific">Microbacterium faecale</name>
    <dbReference type="NCBI Taxonomy" id="1804630"/>
    <lineage>
        <taxon>Bacteria</taxon>
        <taxon>Bacillati</taxon>
        <taxon>Actinomycetota</taxon>
        <taxon>Actinomycetes</taxon>
        <taxon>Micrococcales</taxon>
        <taxon>Microbacteriaceae</taxon>
        <taxon>Microbacterium</taxon>
    </lineage>
</organism>
<sequence>MAIARAVALDPALLIADEPTSALDVSVQAQVLEVFRDLQERLGFACLFISHDLAVIDELCDDVSVLHFGRVVETGTRERVLRDPEDDYTRRLLAAAPVPDPIVQRERRAARIAG</sequence>
<evidence type="ECO:0000313" key="6">
    <source>
        <dbReference type="Proteomes" id="UP000633205"/>
    </source>
</evidence>